<comment type="subcellular location">
    <subcellularLocation>
        <location evidence="1 12">Endoplasmic reticulum membrane</location>
        <topology evidence="1 12">Multi-pass membrane protein</topology>
    </subcellularLocation>
</comment>
<evidence type="ECO:0000256" key="9">
    <source>
        <dbReference type="ARBA" id="ARBA00023136"/>
    </source>
</evidence>
<dbReference type="Pfam" id="PF03901">
    <property type="entry name" value="Glyco_transf_22"/>
    <property type="match status" value="1"/>
</dbReference>
<evidence type="ECO:0000313" key="14">
    <source>
        <dbReference type="EnsemblPlants" id="Pp3c18_21620V3.1"/>
    </source>
</evidence>
<dbReference type="RefSeq" id="XP_024402318.1">
    <property type="nucleotide sequence ID" value="XM_024546550.2"/>
</dbReference>
<feature type="transmembrane region" description="Helical" evidence="12">
    <location>
        <begin position="95"/>
        <end position="114"/>
    </location>
</feature>
<evidence type="ECO:0000256" key="3">
    <source>
        <dbReference type="ARBA" id="ARBA00007063"/>
    </source>
</evidence>
<comment type="pathway">
    <text evidence="2">Protein modification; protein glycosylation.</text>
</comment>
<dbReference type="AlphaFoldDB" id="A0A2K1J1Y5"/>
<sequence>MLFRKLASRFDKWDVLVAAIAVFHIYMAPYTKVEESFNTQAMHDFLFHRHHLEKYDHFEFPGVVPRTFLGALMIAVISAPVVLVLNLLHLPKLYALYTVRLVLGATVLGSLSALRAQVKREFGNEVSTTFAIITATQFHLLFYASRPLPNVFALVLVNLAFTSWMRGRPVNTLRFLVFTTLVFRCDAILLLAPVGLTLLWLGSVTFWGAFRSCAITAVLSIAVTCGLDSVVWRQWIWPEFQVLWFNSVLNRSTEWGVSPVHWYFTSALPRAMLAAMPLSLAGLFLERRVAQYVLPILSFIMMYSKLPHKELRFILFAVPMLNVAAASTVARIYNNRRKPMWTLAYGSCFLLLVLSVGASLIMSSASYANYPGGHALELLHNKDLTTSPKTVHIDVLPAMTGVSRFLERDFPWSYSKKEDLSEHDLKNGNFTYLLSAKSEVFGYNRLAAIPGFAGVRLQKSIVSPIHLILAPQVYIHGQQNCETVAPMRWPDCSDTSPV</sequence>
<dbReference type="EMBL" id="ABEU02000018">
    <property type="protein sequence ID" value="PNR35531.1"/>
    <property type="molecule type" value="Genomic_DNA"/>
</dbReference>
<organism evidence="13">
    <name type="scientific">Physcomitrium patens</name>
    <name type="common">Spreading-leaved earth moss</name>
    <name type="synonym">Physcomitrella patens</name>
    <dbReference type="NCBI Taxonomy" id="3218"/>
    <lineage>
        <taxon>Eukaryota</taxon>
        <taxon>Viridiplantae</taxon>
        <taxon>Streptophyta</taxon>
        <taxon>Embryophyta</taxon>
        <taxon>Bryophyta</taxon>
        <taxon>Bryophytina</taxon>
        <taxon>Bryopsida</taxon>
        <taxon>Funariidae</taxon>
        <taxon>Funariales</taxon>
        <taxon>Funariaceae</taxon>
        <taxon>Physcomitrium</taxon>
    </lineage>
</organism>
<dbReference type="UniPathway" id="UPA00378"/>
<evidence type="ECO:0000256" key="12">
    <source>
        <dbReference type="RuleBase" id="RU363075"/>
    </source>
</evidence>
<keyword evidence="7 12" id="KW-0256">Endoplasmic reticulum</keyword>
<evidence type="ECO:0000256" key="6">
    <source>
        <dbReference type="ARBA" id="ARBA00022692"/>
    </source>
</evidence>
<feature type="transmembrane region" description="Helical" evidence="12">
    <location>
        <begin position="12"/>
        <end position="30"/>
    </location>
</feature>
<feature type="transmembrane region" description="Helical" evidence="12">
    <location>
        <begin position="312"/>
        <end position="333"/>
    </location>
</feature>
<dbReference type="GeneID" id="112295252"/>
<dbReference type="OrthoDB" id="19039at2759"/>
<dbReference type="GO" id="GO:0000009">
    <property type="term" value="F:alpha-1,6-mannosyltransferase activity"/>
    <property type="evidence" value="ECO:0000318"/>
    <property type="project" value="GO_Central"/>
</dbReference>
<feature type="transmembrane region" description="Helical" evidence="12">
    <location>
        <begin position="217"/>
        <end position="236"/>
    </location>
</feature>
<evidence type="ECO:0000256" key="1">
    <source>
        <dbReference type="ARBA" id="ARBA00004477"/>
    </source>
</evidence>
<proteinExistence type="inferred from homology"/>
<evidence type="ECO:0000256" key="5">
    <source>
        <dbReference type="ARBA" id="ARBA00022679"/>
    </source>
</evidence>
<keyword evidence="4 12" id="KW-0328">Glycosyltransferase</keyword>
<dbReference type="EnsemblPlants" id="Pp3c18_21620V3.2">
    <property type="protein sequence ID" value="Pp3c18_21620V3.2"/>
    <property type="gene ID" value="Pp3c18_21620"/>
</dbReference>
<dbReference type="PANTHER" id="PTHR22760">
    <property type="entry name" value="GLYCOSYLTRANSFERASE"/>
    <property type="match status" value="1"/>
</dbReference>
<dbReference type="EC" id="2.4.1.-" evidence="12"/>
<reference evidence="14" key="3">
    <citation type="submission" date="2020-12" db="UniProtKB">
        <authorList>
            <consortium name="EnsemblPlants"/>
        </authorList>
    </citation>
    <scope>IDENTIFICATION</scope>
</reference>
<keyword evidence="5" id="KW-0808">Transferase</keyword>
<gene>
    <name evidence="14" type="primary">LOC112295252</name>
    <name evidence="13" type="ORF">PHYPA_023431</name>
</gene>
<feature type="transmembrane region" description="Helical" evidence="12">
    <location>
        <begin position="340"/>
        <end position="362"/>
    </location>
</feature>
<feature type="transmembrane region" description="Helical" evidence="12">
    <location>
        <begin position="126"/>
        <end position="144"/>
    </location>
</feature>
<evidence type="ECO:0000256" key="7">
    <source>
        <dbReference type="ARBA" id="ARBA00022824"/>
    </source>
</evidence>
<dbReference type="Gramene" id="Pp3c18_21620V3.2">
    <property type="protein sequence ID" value="Pp3c18_21620V3.2"/>
    <property type="gene ID" value="Pp3c18_21620"/>
</dbReference>
<comment type="catalytic activity">
    <reaction evidence="11">
        <text>an alpha-D-Man-(1-&gt;2)-alpha-D-Man-(1-&gt;2)-alpha-D-Man-(1-&gt;3)-[alpha-D-Man-(1-&gt;2)-alpha-D-Man-(1-&gt;3)-alpha-D-Man-(1-&gt;6)]-beta-D-Man-(1-&gt;4)-beta-D-GlcNAc-(1-&gt;4)-alpha-D-GlcNAc-diphospho-di-trans,poly-cis-dolichol + a di-trans,poly-cis-dolichyl beta-D-mannosyl phosphate = an alpha-D-Man-(1-&gt;2)-alpha-D-Man-(1-&gt;2)-alpha-D-Man-(1-&gt;3)-[alpha-D-Man-(1-&gt;2)-alpha-D-Man-(1-&gt;3)-[alpha-D-Man-(1-&gt;6)]-alpha-D-Man-(1-&gt;6)]-beta-D-Man-(1-&gt;4)-beta-D-GlcNAc-(1-&gt;4)-alpha-D-GlcNAc-diphospho-di-trans,poly-cis-dolichol + a di-trans,poly-cis-dolichyl phosphate + H(+)</text>
        <dbReference type="Rhea" id="RHEA:29535"/>
        <dbReference type="Rhea" id="RHEA-COMP:19498"/>
        <dbReference type="Rhea" id="RHEA-COMP:19501"/>
        <dbReference type="Rhea" id="RHEA-COMP:19518"/>
        <dbReference type="Rhea" id="RHEA-COMP:19519"/>
        <dbReference type="ChEBI" id="CHEBI:15378"/>
        <dbReference type="ChEBI" id="CHEBI:57683"/>
        <dbReference type="ChEBI" id="CHEBI:58211"/>
        <dbReference type="ChEBI" id="CHEBI:132517"/>
        <dbReference type="ChEBI" id="CHEBI:132519"/>
        <dbReference type="EC" id="2.4.1.260"/>
    </reaction>
    <physiologicalReaction direction="left-to-right" evidence="11">
        <dbReference type="Rhea" id="RHEA:29536"/>
    </physiologicalReaction>
</comment>
<comment type="function">
    <text evidence="10">Mannosyltransferase that operates in the biosynthetic pathway of dolichol-linked oligosaccharides, the glycan precursors employed in protein asparagine (N)-glycosylation. The assembly of dolichol-linked oligosaccharides begins on the cytosolic side of the endoplasmic reticulum membrane and finishes in its lumen. The sequential addition of sugars to dolichol pyrophosphate produces dolichol-linked oligosaccharides containing fourteen sugars, including two GlcNAcs, nine mannoses and three glucoses. Once assembled, the oligosaccharide is transferred from the lipid to nascent proteins by oligosaccharyltransferases. In the lumen of the endoplasmic reticulum, adds the eighth mannose residue in an alpha-1,6 linkage onto Man(7)GlcNAc(2)-PP-dolichol to produce Man(8)GlcNAc(2)-PP-dolichol.</text>
</comment>
<keyword evidence="8 12" id="KW-1133">Transmembrane helix</keyword>
<comment type="similarity">
    <text evidence="3 12">Belongs to the glycosyltransferase 22 family.</text>
</comment>
<evidence type="ECO:0000256" key="8">
    <source>
        <dbReference type="ARBA" id="ARBA00022989"/>
    </source>
</evidence>
<feature type="transmembrane region" description="Helical" evidence="12">
    <location>
        <begin position="187"/>
        <end position="210"/>
    </location>
</feature>
<evidence type="ECO:0000256" key="10">
    <source>
        <dbReference type="ARBA" id="ARBA00044721"/>
    </source>
</evidence>
<dbReference type="PANTHER" id="PTHR22760:SF1">
    <property type="entry name" value="DOL-P-MAN:MAN(7)GLCNAC(2)-PP-DOL ALPHA-1,6-MANNOSYLTRANSFERASE"/>
    <property type="match status" value="1"/>
</dbReference>
<keyword evidence="15" id="KW-1185">Reference proteome</keyword>
<evidence type="ECO:0000313" key="15">
    <source>
        <dbReference type="Proteomes" id="UP000006727"/>
    </source>
</evidence>
<dbReference type="GO" id="GO:0005789">
    <property type="term" value="C:endoplasmic reticulum membrane"/>
    <property type="evidence" value="ECO:0000318"/>
    <property type="project" value="GO_Central"/>
</dbReference>
<accession>A0A2K1J1Y5</accession>
<evidence type="ECO:0000313" key="13">
    <source>
        <dbReference type="EMBL" id="PNR35531.1"/>
    </source>
</evidence>
<reference evidence="13 15" key="2">
    <citation type="journal article" date="2018" name="Plant J.">
        <title>The Physcomitrella patens chromosome-scale assembly reveals moss genome structure and evolution.</title>
        <authorList>
            <person name="Lang D."/>
            <person name="Ullrich K.K."/>
            <person name="Murat F."/>
            <person name="Fuchs J."/>
            <person name="Jenkins J."/>
            <person name="Haas F.B."/>
            <person name="Piednoel M."/>
            <person name="Gundlach H."/>
            <person name="Van Bel M."/>
            <person name="Meyberg R."/>
            <person name="Vives C."/>
            <person name="Morata J."/>
            <person name="Symeonidi A."/>
            <person name="Hiss M."/>
            <person name="Muchero W."/>
            <person name="Kamisugi Y."/>
            <person name="Saleh O."/>
            <person name="Blanc G."/>
            <person name="Decker E.L."/>
            <person name="van Gessel N."/>
            <person name="Grimwood J."/>
            <person name="Hayes R.D."/>
            <person name="Graham S.W."/>
            <person name="Gunter L.E."/>
            <person name="McDaniel S.F."/>
            <person name="Hoernstein S.N.W."/>
            <person name="Larsson A."/>
            <person name="Li F.W."/>
            <person name="Perroud P.F."/>
            <person name="Phillips J."/>
            <person name="Ranjan P."/>
            <person name="Rokshar D.S."/>
            <person name="Rothfels C.J."/>
            <person name="Schneider L."/>
            <person name="Shu S."/>
            <person name="Stevenson D.W."/>
            <person name="Thummler F."/>
            <person name="Tillich M."/>
            <person name="Villarreal Aguilar J.C."/>
            <person name="Widiez T."/>
            <person name="Wong G.K."/>
            <person name="Wymore A."/>
            <person name="Zhang Y."/>
            <person name="Zimmer A.D."/>
            <person name="Quatrano R.S."/>
            <person name="Mayer K.F.X."/>
            <person name="Goodstein D."/>
            <person name="Casacuberta J.M."/>
            <person name="Vandepoele K."/>
            <person name="Reski R."/>
            <person name="Cuming A.C."/>
            <person name="Tuskan G.A."/>
            <person name="Maumus F."/>
            <person name="Salse J."/>
            <person name="Schmutz J."/>
            <person name="Rensing S.A."/>
        </authorList>
    </citation>
    <scope>NUCLEOTIDE SEQUENCE [LARGE SCALE GENOMIC DNA]</scope>
    <source>
        <strain evidence="14 15">cv. Gransden 2004</strain>
    </source>
</reference>
<evidence type="ECO:0000256" key="2">
    <source>
        <dbReference type="ARBA" id="ARBA00004922"/>
    </source>
</evidence>
<dbReference type="EnsemblPlants" id="Pp3c18_21620V3.1">
    <property type="protein sequence ID" value="Pp3c18_21620V3.1"/>
    <property type="gene ID" value="Pp3c18_21620"/>
</dbReference>
<reference evidence="13 15" key="1">
    <citation type="journal article" date="2008" name="Science">
        <title>The Physcomitrella genome reveals evolutionary insights into the conquest of land by plants.</title>
        <authorList>
            <person name="Rensing S."/>
            <person name="Lang D."/>
            <person name="Zimmer A."/>
            <person name="Terry A."/>
            <person name="Salamov A."/>
            <person name="Shapiro H."/>
            <person name="Nishiyama T."/>
            <person name="Perroud P.-F."/>
            <person name="Lindquist E."/>
            <person name="Kamisugi Y."/>
            <person name="Tanahashi T."/>
            <person name="Sakakibara K."/>
            <person name="Fujita T."/>
            <person name="Oishi K."/>
            <person name="Shin-I T."/>
            <person name="Kuroki Y."/>
            <person name="Toyoda A."/>
            <person name="Suzuki Y."/>
            <person name="Hashimoto A."/>
            <person name="Yamaguchi K."/>
            <person name="Sugano A."/>
            <person name="Kohara Y."/>
            <person name="Fujiyama A."/>
            <person name="Anterola A."/>
            <person name="Aoki S."/>
            <person name="Ashton N."/>
            <person name="Barbazuk W.B."/>
            <person name="Barker E."/>
            <person name="Bennetzen J."/>
            <person name="Bezanilla M."/>
            <person name="Blankenship R."/>
            <person name="Cho S.H."/>
            <person name="Dutcher S."/>
            <person name="Estelle M."/>
            <person name="Fawcett J.A."/>
            <person name="Gundlach H."/>
            <person name="Hanada K."/>
            <person name="Heyl A."/>
            <person name="Hicks K.A."/>
            <person name="Hugh J."/>
            <person name="Lohr M."/>
            <person name="Mayer K."/>
            <person name="Melkozernov A."/>
            <person name="Murata T."/>
            <person name="Nelson D."/>
            <person name="Pils B."/>
            <person name="Prigge M."/>
            <person name="Reiss B."/>
            <person name="Renner T."/>
            <person name="Rombauts S."/>
            <person name="Rushton P."/>
            <person name="Sanderfoot A."/>
            <person name="Schween G."/>
            <person name="Shiu S.-H."/>
            <person name="Stueber K."/>
            <person name="Theodoulou F.L."/>
            <person name="Tu H."/>
            <person name="Van de Peer Y."/>
            <person name="Verrier P.J."/>
            <person name="Waters E."/>
            <person name="Wood A."/>
            <person name="Yang L."/>
            <person name="Cove D."/>
            <person name="Cuming A."/>
            <person name="Hasebe M."/>
            <person name="Lucas S."/>
            <person name="Mishler D.B."/>
            <person name="Reski R."/>
            <person name="Grigoriev I."/>
            <person name="Quatrano R.S."/>
            <person name="Boore J.L."/>
        </authorList>
    </citation>
    <scope>NUCLEOTIDE SEQUENCE [LARGE SCALE GENOMIC DNA]</scope>
    <source>
        <strain evidence="14 15">cv. Gransden 2004</strain>
    </source>
</reference>
<dbReference type="GO" id="GO:0052917">
    <property type="term" value="F:dol-P-Man:Man(7)GlcNAc(2)-PP-Dol alpha-1,6-mannosyltransferase activity"/>
    <property type="evidence" value="ECO:0007669"/>
    <property type="project" value="UniProtKB-EC"/>
</dbReference>
<evidence type="ECO:0000256" key="4">
    <source>
        <dbReference type="ARBA" id="ARBA00022676"/>
    </source>
</evidence>
<keyword evidence="6 12" id="KW-0812">Transmembrane</keyword>
<dbReference type="GO" id="GO:0006487">
    <property type="term" value="P:protein N-linked glycosylation"/>
    <property type="evidence" value="ECO:0000318"/>
    <property type="project" value="GO_Central"/>
</dbReference>
<dbReference type="InterPro" id="IPR005599">
    <property type="entry name" value="GPI_mannosylTrfase"/>
</dbReference>
<dbReference type="STRING" id="3218.A0A2K1J1Y5"/>
<dbReference type="Proteomes" id="UP000006727">
    <property type="component" value="Chromosome 18"/>
</dbReference>
<feature type="transmembrane region" description="Helical" evidence="12">
    <location>
        <begin position="68"/>
        <end position="88"/>
    </location>
</feature>
<name>A0A2K1J1Y5_PHYPA</name>
<keyword evidence="9 12" id="KW-0472">Membrane</keyword>
<feature type="transmembrane region" description="Helical" evidence="12">
    <location>
        <begin position="151"/>
        <end position="167"/>
    </location>
</feature>
<dbReference type="Gramene" id="Pp3c18_21620V3.1">
    <property type="protein sequence ID" value="Pp3c18_21620V3.1"/>
    <property type="gene ID" value="Pp3c18_21620"/>
</dbReference>
<protein>
    <recommendedName>
        <fullName evidence="12">Mannosyltransferase</fullName>
        <ecNumber evidence="12">2.4.1.-</ecNumber>
    </recommendedName>
</protein>
<evidence type="ECO:0000256" key="11">
    <source>
        <dbReference type="ARBA" id="ARBA00048899"/>
    </source>
</evidence>